<organism evidence="3 4">
    <name type="scientific">Paramaledivibacter caminithermalis (strain DSM 15212 / CIP 107654 / DViRD3)</name>
    <name type="common">Clostridium caminithermale</name>
    <dbReference type="NCBI Taxonomy" id="1121301"/>
    <lineage>
        <taxon>Bacteria</taxon>
        <taxon>Bacillati</taxon>
        <taxon>Bacillota</taxon>
        <taxon>Clostridia</taxon>
        <taxon>Peptostreptococcales</taxon>
        <taxon>Caminicellaceae</taxon>
        <taxon>Paramaledivibacter</taxon>
    </lineage>
</organism>
<dbReference type="Proteomes" id="UP000184465">
    <property type="component" value="Unassembled WGS sequence"/>
</dbReference>
<keyword evidence="1" id="KW-0472">Membrane</keyword>
<keyword evidence="1" id="KW-0812">Transmembrane</keyword>
<sequence>MDKGGEGMRRILYLIIGIIVVTIILPMVLIFSCDIAPPNRQKEEPMAKEMMIRVYVKETKRIEEIELEEYVKGVVAGEMPGSFEIDALKAQAVAARTKAIHQKIKYGDKGNPAHLGAEVCNDVHCQVYKSLQQLEKIKSKDWIKNYWPKIEQAVEETRGLVITYDDKLIDPLYHSTSGGRTENSEDVFTTMAPYLRSVESPYEENSRHLEDEVVISVNEFITKINNSYKKCNLNKDNILDSLKVLERSEGGRILKIRIGNDILSGRNIRELFGLKSANFKITILGDKMIFKTKGYGHGVGMSQYGANGMAKKGYTFEDILKHYYQGVEIKEYR</sequence>
<reference evidence="4" key="1">
    <citation type="submission" date="2016-11" db="EMBL/GenBank/DDBJ databases">
        <authorList>
            <person name="Varghese N."/>
            <person name="Submissions S."/>
        </authorList>
    </citation>
    <scope>NUCLEOTIDE SEQUENCE [LARGE SCALE GENOMIC DNA]</scope>
    <source>
        <strain evidence="4">DSM 15212 / CIP 107654 / DViRD3</strain>
    </source>
</reference>
<feature type="domain" description="Sporulation stage II protein D amidase enhancer LytB N-terminal" evidence="2">
    <location>
        <begin position="57"/>
        <end position="164"/>
    </location>
</feature>
<evidence type="ECO:0000313" key="4">
    <source>
        <dbReference type="Proteomes" id="UP000184465"/>
    </source>
</evidence>
<dbReference type="PANTHER" id="PTHR30032">
    <property type="entry name" value="N-ACETYLMURAMOYL-L-ALANINE AMIDASE-RELATED"/>
    <property type="match status" value="1"/>
</dbReference>
<dbReference type="InterPro" id="IPR051922">
    <property type="entry name" value="Bact_Sporulation_Assoc"/>
</dbReference>
<feature type="transmembrane region" description="Helical" evidence="1">
    <location>
        <begin position="12"/>
        <end position="32"/>
    </location>
</feature>
<protein>
    <submittedName>
        <fullName evidence="3">Stage II sporulation protein D</fullName>
    </submittedName>
</protein>
<dbReference type="InterPro" id="IPR014225">
    <property type="entry name" value="Spore_II_D_firmicutes"/>
</dbReference>
<accession>A0A1M6L3R0</accession>
<dbReference type="GO" id="GO:0030288">
    <property type="term" value="C:outer membrane-bounded periplasmic space"/>
    <property type="evidence" value="ECO:0007669"/>
    <property type="project" value="TreeGrafter"/>
</dbReference>
<dbReference type="PROSITE" id="PS51257">
    <property type="entry name" value="PROKAR_LIPOPROTEIN"/>
    <property type="match status" value="1"/>
</dbReference>
<proteinExistence type="predicted"/>
<dbReference type="NCBIfam" id="TIGR02669">
    <property type="entry name" value="SpoIID_LytB"/>
    <property type="match status" value="1"/>
</dbReference>
<dbReference type="PANTHER" id="PTHR30032:SF4">
    <property type="entry name" value="AMIDASE ENHANCER"/>
    <property type="match status" value="1"/>
</dbReference>
<dbReference type="EMBL" id="FRAG01000005">
    <property type="protein sequence ID" value="SHJ65847.1"/>
    <property type="molecule type" value="Genomic_DNA"/>
</dbReference>
<dbReference type="Pfam" id="PF08486">
    <property type="entry name" value="SpoIID"/>
    <property type="match status" value="1"/>
</dbReference>
<name>A0A1M6L3R0_PARC5</name>
<dbReference type="AlphaFoldDB" id="A0A1M6L3R0"/>
<gene>
    <name evidence="3" type="ORF">SAMN02745912_00636</name>
</gene>
<dbReference type="NCBIfam" id="TIGR02870">
    <property type="entry name" value="spore_II_D"/>
    <property type="match status" value="1"/>
</dbReference>
<evidence type="ECO:0000256" key="1">
    <source>
        <dbReference type="SAM" id="Phobius"/>
    </source>
</evidence>
<dbReference type="STRING" id="1121301.SAMN02745912_00636"/>
<dbReference type="InterPro" id="IPR013486">
    <property type="entry name" value="SpoIID/LytB"/>
</dbReference>
<evidence type="ECO:0000313" key="3">
    <source>
        <dbReference type="EMBL" id="SHJ65847.1"/>
    </source>
</evidence>
<evidence type="ECO:0000259" key="2">
    <source>
        <dbReference type="Pfam" id="PF08486"/>
    </source>
</evidence>
<dbReference type="InterPro" id="IPR013693">
    <property type="entry name" value="SpoIID/LytB_N"/>
</dbReference>
<keyword evidence="1" id="KW-1133">Transmembrane helix</keyword>
<keyword evidence="4" id="KW-1185">Reference proteome</keyword>
<dbReference type="GO" id="GO:0030435">
    <property type="term" value="P:sporulation resulting in formation of a cellular spore"/>
    <property type="evidence" value="ECO:0007669"/>
    <property type="project" value="InterPro"/>
</dbReference>